<feature type="chain" id="PRO_5019420669" description="glucan endo-1,6-beta-glucosidase" evidence="18">
    <location>
        <begin position="21"/>
        <end position="412"/>
    </location>
</feature>
<name>A0A443HQW0_BYSSP</name>
<dbReference type="VEuPathDB" id="FungiDB:C8Q69DRAFT_320109"/>
<dbReference type="GO" id="GO:0005576">
    <property type="term" value="C:extracellular region"/>
    <property type="evidence" value="ECO:0007669"/>
    <property type="project" value="UniProtKB-SubCell"/>
</dbReference>
<dbReference type="InterPro" id="IPR050386">
    <property type="entry name" value="Glycosyl_hydrolase_5"/>
</dbReference>
<dbReference type="InterPro" id="IPR001547">
    <property type="entry name" value="Glyco_hydro_5"/>
</dbReference>
<comment type="catalytic activity">
    <reaction evidence="11">
        <text>Random hydrolysis of (1-&gt;6)-linkages in (1-&gt;6)-beta-D-glucans.</text>
        <dbReference type="EC" id="3.2.1.75"/>
    </reaction>
</comment>
<evidence type="ECO:0000256" key="7">
    <source>
        <dbReference type="ARBA" id="ARBA00023277"/>
    </source>
</evidence>
<organism evidence="20 21">
    <name type="scientific">Byssochlamys spectabilis</name>
    <name type="common">Paecilomyces variotii</name>
    <dbReference type="NCBI Taxonomy" id="264951"/>
    <lineage>
        <taxon>Eukaryota</taxon>
        <taxon>Fungi</taxon>
        <taxon>Dikarya</taxon>
        <taxon>Ascomycota</taxon>
        <taxon>Pezizomycotina</taxon>
        <taxon>Eurotiomycetes</taxon>
        <taxon>Eurotiomycetidae</taxon>
        <taxon>Eurotiales</taxon>
        <taxon>Thermoascaceae</taxon>
        <taxon>Paecilomyces</taxon>
    </lineage>
</organism>
<keyword evidence="3" id="KW-0964">Secreted</keyword>
<evidence type="ECO:0000313" key="20">
    <source>
        <dbReference type="EMBL" id="RWQ94212.1"/>
    </source>
</evidence>
<dbReference type="PANTHER" id="PTHR31297:SF39">
    <property type="entry name" value="GLUCAN ENDO-1,6-BETA-GLUCOSIDASE B"/>
    <property type="match status" value="1"/>
</dbReference>
<dbReference type="EMBL" id="RCNU01000008">
    <property type="protein sequence ID" value="RWQ94212.1"/>
    <property type="molecule type" value="Genomic_DNA"/>
</dbReference>
<evidence type="ECO:0000256" key="15">
    <source>
        <dbReference type="ARBA" id="ARBA00042025"/>
    </source>
</evidence>
<evidence type="ECO:0000256" key="11">
    <source>
        <dbReference type="ARBA" id="ARBA00036633"/>
    </source>
</evidence>
<comment type="function">
    <text evidence="12">Beta-glucanases participate in the metabolism of beta-glucan, the main structural component of the cell wall. Acts on lutean, pustulan and 1,6-oligo-beta-D-glucosides.</text>
</comment>
<evidence type="ECO:0000256" key="12">
    <source>
        <dbReference type="ARBA" id="ARBA00037628"/>
    </source>
</evidence>
<dbReference type="SUPFAM" id="SSF51445">
    <property type="entry name" value="(Trans)glycosidases"/>
    <property type="match status" value="1"/>
</dbReference>
<evidence type="ECO:0000256" key="14">
    <source>
        <dbReference type="ARBA" id="ARBA00041472"/>
    </source>
</evidence>
<dbReference type="Pfam" id="PF00150">
    <property type="entry name" value="Cellulase"/>
    <property type="match status" value="1"/>
</dbReference>
<dbReference type="GO" id="GO:0009986">
    <property type="term" value="C:cell surface"/>
    <property type="evidence" value="ECO:0007669"/>
    <property type="project" value="TreeGrafter"/>
</dbReference>
<dbReference type="InterPro" id="IPR017853">
    <property type="entry name" value="GH"/>
</dbReference>
<sequence>MYFTTFSLFFFSSVIALVQAWLPTDGSHTLSAFTNGGTSKIRGVNLGSHFVFEPWMAQSYWKDTLGCKDSGGSGYHSEWDCVQGIGQDAANSAFQRHWSSWTSQEDINTMISYGLNTIRIPVGFWINEDLINDGEYYPKGGAFDNLRNVCRWAAAAGMYVILDLHGMPGVQTPNQAFTGRYTPNTAFYESDPDAERAYTFFEWIIENIHSSDDFSNVGTVEIINEPLQNTVNAQTSWLVKTFYPTAIDRIQQKEASLGVSDSDKVHVMTMDDLWDAGGNPTSSLTSSQQERLLFDDHNYESYSISSAQNISDFVSFACKDNRESAVNPKIVGEWSLSFSNSGDAFTPMTDHVSDYSNWFSAQQQQYEKLNGWVFWSWKTDLTNNAEQWTYQKAVEAGIIDKDLNKQLTKYKC</sequence>
<keyword evidence="4 18" id="KW-0732">Signal</keyword>
<keyword evidence="8 17" id="KW-0326">Glycosidase</keyword>
<evidence type="ECO:0000256" key="2">
    <source>
        <dbReference type="ARBA" id="ARBA00005641"/>
    </source>
</evidence>
<evidence type="ECO:0000256" key="8">
    <source>
        <dbReference type="ARBA" id="ARBA00023295"/>
    </source>
</evidence>
<feature type="domain" description="Glycoside hydrolase family 5" evidence="19">
    <location>
        <begin position="90"/>
        <end position="379"/>
    </location>
</feature>
<evidence type="ECO:0000256" key="18">
    <source>
        <dbReference type="SAM" id="SignalP"/>
    </source>
</evidence>
<dbReference type="GO" id="GO:0004338">
    <property type="term" value="F:glucan exo-1,3-beta-glucosidase activity"/>
    <property type="evidence" value="ECO:0007669"/>
    <property type="project" value="TreeGrafter"/>
</dbReference>
<feature type="signal peptide" evidence="18">
    <location>
        <begin position="1"/>
        <end position="20"/>
    </location>
</feature>
<evidence type="ECO:0000256" key="1">
    <source>
        <dbReference type="ARBA" id="ARBA00004613"/>
    </source>
</evidence>
<evidence type="ECO:0000256" key="9">
    <source>
        <dbReference type="ARBA" id="ARBA00023316"/>
    </source>
</evidence>
<keyword evidence="6" id="KW-0325">Glycoprotein</keyword>
<accession>A0A443HQW0</accession>
<comment type="similarity">
    <text evidence="2 17">Belongs to the glycosyl hydrolase 5 (cellulase A) family.</text>
</comment>
<evidence type="ECO:0000256" key="17">
    <source>
        <dbReference type="RuleBase" id="RU361153"/>
    </source>
</evidence>
<dbReference type="AlphaFoldDB" id="A0A443HQW0"/>
<dbReference type="GO" id="GO:0046557">
    <property type="term" value="F:glucan endo-1,6-beta-glucosidase activity"/>
    <property type="evidence" value="ECO:0007669"/>
    <property type="project" value="UniProtKB-EC"/>
</dbReference>
<dbReference type="STRING" id="264951.A0A443HQW0"/>
<dbReference type="EC" id="3.2.1.75" evidence="13"/>
<evidence type="ECO:0000256" key="4">
    <source>
        <dbReference type="ARBA" id="ARBA00022729"/>
    </source>
</evidence>
<reference evidence="20 21" key="1">
    <citation type="journal article" date="2018" name="Front. Microbiol.">
        <title>Genomic and genetic insights into a cosmopolitan fungus, Paecilomyces variotii (Eurotiales).</title>
        <authorList>
            <person name="Urquhart A.S."/>
            <person name="Mondo S.J."/>
            <person name="Makela M.R."/>
            <person name="Hane J.K."/>
            <person name="Wiebenga A."/>
            <person name="He G."/>
            <person name="Mihaltcheva S."/>
            <person name="Pangilinan J."/>
            <person name="Lipzen A."/>
            <person name="Barry K."/>
            <person name="de Vries R.P."/>
            <person name="Grigoriev I.V."/>
            <person name="Idnurm A."/>
        </authorList>
    </citation>
    <scope>NUCLEOTIDE SEQUENCE [LARGE SCALE GENOMIC DNA]</scope>
    <source>
        <strain evidence="20 21">CBS 101075</strain>
    </source>
</reference>
<keyword evidence="10" id="KW-0624">Polysaccharide degradation</keyword>
<evidence type="ECO:0000256" key="3">
    <source>
        <dbReference type="ARBA" id="ARBA00022525"/>
    </source>
</evidence>
<dbReference type="GO" id="GO:0071555">
    <property type="term" value="P:cell wall organization"/>
    <property type="evidence" value="ECO:0007669"/>
    <property type="project" value="UniProtKB-KW"/>
</dbReference>
<evidence type="ECO:0000259" key="19">
    <source>
        <dbReference type="Pfam" id="PF00150"/>
    </source>
</evidence>
<keyword evidence="21" id="KW-1185">Reference proteome</keyword>
<evidence type="ECO:0000313" key="21">
    <source>
        <dbReference type="Proteomes" id="UP000283841"/>
    </source>
</evidence>
<dbReference type="RefSeq" id="XP_028483857.1">
    <property type="nucleotide sequence ID" value="XM_028627355.1"/>
</dbReference>
<dbReference type="GO" id="GO:0009251">
    <property type="term" value="P:glucan catabolic process"/>
    <property type="evidence" value="ECO:0007669"/>
    <property type="project" value="TreeGrafter"/>
</dbReference>
<dbReference type="Gene3D" id="3.20.20.80">
    <property type="entry name" value="Glycosidases"/>
    <property type="match status" value="1"/>
</dbReference>
<proteinExistence type="inferred from homology"/>
<dbReference type="Proteomes" id="UP000283841">
    <property type="component" value="Unassembled WGS sequence"/>
</dbReference>
<evidence type="ECO:0000256" key="10">
    <source>
        <dbReference type="ARBA" id="ARBA00023326"/>
    </source>
</evidence>
<gene>
    <name evidence="20" type="ORF">C8Q69DRAFT_320109</name>
</gene>
<evidence type="ECO:0000256" key="6">
    <source>
        <dbReference type="ARBA" id="ARBA00023180"/>
    </source>
</evidence>
<protein>
    <recommendedName>
        <fullName evidence="13">glucan endo-1,6-beta-glucosidase</fullName>
        <ecNumber evidence="13">3.2.1.75</ecNumber>
    </recommendedName>
    <alternativeName>
        <fullName evidence="15">Beta-1,6-glucanase B</fullName>
    </alternativeName>
    <alternativeName>
        <fullName evidence="14">Endo-1,6-beta-D-glucanase B</fullName>
    </alternativeName>
    <alternativeName>
        <fullName evidence="16">Endo-1,6-beta-glucanase B</fullName>
    </alternativeName>
</protein>
<evidence type="ECO:0000256" key="16">
    <source>
        <dbReference type="ARBA" id="ARBA00043257"/>
    </source>
</evidence>
<dbReference type="PANTHER" id="PTHR31297">
    <property type="entry name" value="GLUCAN ENDO-1,6-BETA-GLUCOSIDASE B"/>
    <property type="match status" value="1"/>
</dbReference>
<dbReference type="GeneID" id="39596632"/>
<comment type="caution">
    <text evidence="20">The sequence shown here is derived from an EMBL/GenBank/DDBJ whole genome shotgun (WGS) entry which is preliminary data.</text>
</comment>
<evidence type="ECO:0000256" key="5">
    <source>
        <dbReference type="ARBA" id="ARBA00022801"/>
    </source>
</evidence>
<evidence type="ECO:0000256" key="13">
    <source>
        <dbReference type="ARBA" id="ARBA00038935"/>
    </source>
</evidence>
<keyword evidence="7" id="KW-0119">Carbohydrate metabolism</keyword>
<comment type="subcellular location">
    <subcellularLocation>
        <location evidence="1">Secreted</location>
    </subcellularLocation>
</comment>
<keyword evidence="5 17" id="KW-0378">Hydrolase</keyword>
<keyword evidence="9" id="KW-0961">Cell wall biogenesis/degradation</keyword>